<name>A0A329RDC5_9STRA</name>
<protein>
    <submittedName>
        <fullName evidence="7">Uncharacterized protein</fullName>
    </submittedName>
</protein>
<proteinExistence type="predicted"/>
<evidence type="ECO:0000313" key="2">
    <source>
        <dbReference type="EMBL" id="KAG2863412.1"/>
    </source>
</evidence>
<evidence type="ECO:0000256" key="1">
    <source>
        <dbReference type="SAM" id="MobiDB-lite"/>
    </source>
</evidence>
<dbReference type="Proteomes" id="UP000251314">
    <property type="component" value="Unassembled WGS sequence"/>
</dbReference>
<dbReference type="AlphaFoldDB" id="A0A329RDC5"/>
<dbReference type="EMBL" id="RCMI01000230">
    <property type="protein sequence ID" value="KAG2924090.1"/>
    <property type="molecule type" value="Genomic_DNA"/>
</dbReference>
<dbReference type="Proteomes" id="UP000697107">
    <property type="component" value="Unassembled WGS sequence"/>
</dbReference>
<keyword evidence="8" id="KW-1185">Reference proteome</keyword>
<reference evidence="2" key="2">
    <citation type="submission" date="2018-10" db="EMBL/GenBank/DDBJ databases">
        <title>Effector identification in a new, highly contiguous assembly of the strawberry crown rot pathogen Phytophthora cactorum.</title>
        <authorList>
            <person name="Armitage A.D."/>
            <person name="Nellist C.F."/>
            <person name="Bates H."/>
            <person name="Vickerstaff R.J."/>
            <person name="Harrison R.J."/>
        </authorList>
    </citation>
    <scope>NUCLEOTIDE SEQUENCE</scope>
    <source>
        <strain evidence="2">15-7</strain>
        <strain evidence="3">4032</strain>
        <strain evidence="4">4040</strain>
        <strain evidence="5">P415</strain>
        <strain evidence="6">P421</strain>
    </source>
</reference>
<dbReference type="Proteomes" id="UP000760860">
    <property type="component" value="Unassembled WGS sequence"/>
</dbReference>
<gene>
    <name evidence="7" type="ORF">PC110_g21671</name>
    <name evidence="2" type="ORF">PC113_g5476</name>
    <name evidence="3" type="ORF">PC115_g8732</name>
    <name evidence="4" type="ORF">PC117_g6364</name>
    <name evidence="5" type="ORF">PC118_g4165</name>
    <name evidence="6" type="ORF">PC129_g20522</name>
</gene>
<dbReference type="EMBL" id="RCML01000076">
    <property type="protein sequence ID" value="KAG2993160.1"/>
    <property type="molecule type" value="Genomic_DNA"/>
</dbReference>
<evidence type="ECO:0000313" key="6">
    <source>
        <dbReference type="EMBL" id="KAG3208452.1"/>
    </source>
</evidence>
<comment type="caution">
    <text evidence="7">The sequence shown here is derived from an EMBL/GenBank/DDBJ whole genome shotgun (WGS) entry which is preliminary data.</text>
</comment>
<dbReference type="EMBL" id="MJFZ01001516">
    <property type="protein sequence ID" value="RAW21886.1"/>
    <property type="molecule type" value="Genomic_DNA"/>
</dbReference>
<evidence type="ECO:0000313" key="5">
    <source>
        <dbReference type="EMBL" id="KAG2993160.1"/>
    </source>
</evidence>
<accession>A0A329RDC5</accession>
<reference evidence="7 8" key="1">
    <citation type="submission" date="2018-01" db="EMBL/GenBank/DDBJ databases">
        <title>Draft genome of the strawberry crown rot pathogen Phytophthora cactorum.</title>
        <authorList>
            <person name="Armitage A.D."/>
            <person name="Lysoe E."/>
            <person name="Nellist C.F."/>
            <person name="Harrison R.J."/>
            <person name="Brurberg M.B."/>
        </authorList>
    </citation>
    <scope>NUCLEOTIDE SEQUENCE [LARGE SCALE GENOMIC DNA]</scope>
    <source>
        <strain evidence="7 8">10300</strain>
    </source>
</reference>
<dbReference type="EMBL" id="RCMG01000105">
    <property type="protein sequence ID" value="KAG2863412.1"/>
    <property type="molecule type" value="Genomic_DNA"/>
</dbReference>
<organism evidence="7 8">
    <name type="scientific">Phytophthora cactorum</name>
    <dbReference type="NCBI Taxonomy" id="29920"/>
    <lineage>
        <taxon>Eukaryota</taxon>
        <taxon>Sar</taxon>
        <taxon>Stramenopiles</taxon>
        <taxon>Oomycota</taxon>
        <taxon>Peronosporomycetes</taxon>
        <taxon>Peronosporales</taxon>
        <taxon>Peronosporaceae</taxon>
        <taxon>Phytophthora</taxon>
    </lineage>
</organism>
<dbReference type="Proteomes" id="UP000735874">
    <property type="component" value="Unassembled WGS sequence"/>
</dbReference>
<dbReference type="Proteomes" id="UP000736787">
    <property type="component" value="Unassembled WGS sequence"/>
</dbReference>
<dbReference type="EMBL" id="RCMK01000120">
    <property type="protein sequence ID" value="KAG2948019.1"/>
    <property type="molecule type" value="Genomic_DNA"/>
</dbReference>
<evidence type="ECO:0000313" key="3">
    <source>
        <dbReference type="EMBL" id="KAG2924090.1"/>
    </source>
</evidence>
<dbReference type="EMBL" id="RCMV01001471">
    <property type="protein sequence ID" value="KAG3208452.1"/>
    <property type="molecule type" value="Genomic_DNA"/>
</dbReference>
<evidence type="ECO:0000313" key="4">
    <source>
        <dbReference type="EMBL" id="KAG2948019.1"/>
    </source>
</evidence>
<evidence type="ECO:0000313" key="7">
    <source>
        <dbReference type="EMBL" id="RAW21886.1"/>
    </source>
</evidence>
<dbReference type="OrthoDB" id="166297at2759"/>
<dbReference type="VEuPathDB" id="FungiDB:PC110_g21671"/>
<feature type="region of interest" description="Disordered" evidence="1">
    <location>
        <begin position="129"/>
        <end position="158"/>
    </location>
</feature>
<dbReference type="Proteomes" id="UP000774804">
    <property type="component" value="Unassembled WGS sequence"/>
</dbReference>
<sequence>MRRMDGVLPTTLEGLKQRRETSKRLQEIDKLLRDDQDEFFAETVTAVKTTRGCSFGSGRNPKKNARYWLHNKSFIPGPGAYAVSKADRIVKVNAGGGGVLGLRSGACCRFQPCECKKPQEQVEIPAGDLDGMRQDTKQPRRASPSLVAYSRPASDTEPLDFQTREQQRRVAAVQAAEQRWTHVGMNMTPNYRWTERRMGTGGALPMGKSTSREGAGSSATKARLRKLLVADRAAKKCEAGNARAANFFVGILCTANASTSELSAHLASVGVRCPKKHQLTTGHQSVHR</sequence>
<evidence type="ECO:0000313" key="8">
    <source>
        <dbReference type="Proteomes" id="UP000251314"/>
    </source>
</evidence>